<protein>
    <submittedName>
        <fullName evidence="1">Uncharacterized protein</fullName>
    </submittedName>
</protein>
<dbReference type="AlphaFoldDB" id="A0A4R4YAW6"/>
<reference evidence="1 2" key="1">
    <citation type="submission" date="2019-03" db="EMBL/GenBank/DDBJ databases">
        <title>Draft genome sequences of novel Actinobacteria.</title>
        <authorList>
            <person name="Sahin N."/>
            <person name="Ay H."/>
            <person name="Saygin H."/>
        </authorList>
    </citation>
    <scope>NUCLEOTIDE SEQUENCE [LARGE SCALE GENOMIC DNA]</scope>
    <source>
        <strain evidence="1 2">7K502</strain>
    </source>
</reference>
<dbReference type="Proteomes" id="UP000294947">
    <property type="component" value="Unassembled WGS sequence"/>
</dbReference>
<comment type="caution">
    <text evidence="1">The sequence shown here is derived from an EMBL/GenBank/DDBJ whole genome shotgun (WGS) entry which is preliminary data.</text>
</comment>
<name>A0A4R4YAW6_9PSEU</name>
<dbReference type="RefSeq" id="WP_132492422.1">
    <property type="nucleotide sequence ID" value="NZ_SMKW01000061.1"/>
</dbReference>
<evidence type="ECO:0000313" key="2">
    <source>
        <dbReference type="Proteomes" id="UP000294947"/>
    </source>
</evidence>
<dbReference type="EMBL" id="SMKW01000061">
    <property type="protein sequence ID" value="TDD41180.1"/>
    <property type="molecule type" value="Genomic_DNA"/>
</dbReference>
<organism evidence="1 2">
    <name type="scientific">Saccharopolyspora elongata</name>
    <dbReference type="NCBI Taxonomy" id="2530387"/>
    <lineage>
        <taxon>Bacteria</taxon>
        <taxon>Bacillati</taxon>
        <taxon>Actinomycetota</taxon>
        <taxon>Actinomycetes</taxon>
        <taxon>Pseudonocardiales</taxon>
        <taxon>Pseudonocardiaceae</taxon>
        <taxon>Saccharopolyspora</taxon>
    </lineage>
</organism>
<sequence length="92" mass="9737">MADPACWDDTAVALRIGADESRAAALAEHEDLLTPWLLEMLGSDDEALHRSAAATLGILRIAAAGPRLLRSPTAVRRTLGRPTTTATTSTSR</sequence>
<keyword evidence="2" id="KW-1185">Reference proteome</keyword>
<evidence type="ECO:0000313" key="1">
    <source>
        <dbReference type="EMBL" id="TDD41180.1"/>
    </source>
</evidence>
<proteinExistence type="predicted"/>
<dbReference type="OrthoDB" id="9824281at2"/>
<accession>A0A4R4YAW6</accession>
<gene>
    <name evidence="1" type="ORF">E1288_33490</name>
</gene>